<reference evidence="2" key="1">
    <citation type="journal article" date="2008" name="Nat. Genet.">
        <title>The Pristionchus pacificus genome provides a unique perspective on nematode lifestyle and parasitism.</title>
        <authorList>
            <person name="Dieterich C."/>
            <person name="Clifton S.W."/>
            <person name="Schuster L.N."/>
            <person name="Chinwalla A."/>
            <person name="Delehaunty K."/>
            <person name="Dinkelacker I."/>
            <person name="Fulton L."/>
            <person name="Fulton R."/>
            <person name="Godfrey J."/>
            <person name="Minx P."/>
            <person name="Mitreva M."/>
            <person name="Roeseler W."/>
            <person name="Tian H."/>
            <person name="Witte H."/>
            <person name="Yang S.P."/>
            <person name="Wilson R.K."/>
            <person name="Sommer R.J."/>
        </authorList>
    </citation>
    <scope>NUCLEOTIDE SEQUENCE [LARGE SCALE GENOMIC DNA]</scope>
    <source>
        <strain evidence="2">PS312</strain>
    </source>
</reference>
<keyword evidence="2" id="KW-1185">Reference proteome</keyword>
<protein>
    <submittedName>
        <fullName evidence="1">Uncharacterized protein</fullName>
    </submittedName>
</protein>
<proteinExistence type="predicted"/>
<dbReference type="Proteomes" id="UP000005239">
    <property type="component" value="Unassembled WGS sequence"/>
</dbReference>
<name>A0A2A6BTG3_PRIPA</name>
<accession>A0A8R1U3R1</accession>
<dbReference type="EnsemblMetazoa" id="PPA03568.1">
    <property type="protein sequence ID" value="PPA03568.1"/>
    <property type="gene ID" value="WBGene00093122"/>
</dbReference>
<accession>A0A2A6BTG3</accession>
<organism evidence="1 2">
    <name type="scientific">Pristionchus pacificus</name>
    <name type="common">Parasitic nematode worm</name>
    <dbReference type="NCBI Taxonomy" id="54126"/>
    <lineage>
        <taxon>Eukaryota</taxon>
        <taxon>Metazoa</taxon>
        <taxon>Ecdysozoa</taxon>
        <taxon>Nematoda</taxon>
        <taxon>Chromadorea</taxon>
        <taxon>Rhabditida</taxon>
        <taxon>Rhabditina</taxon>
        <taxon>Diplogasteromorpha</taxon>
        <taxon>Diplogasteroidea</taxon>
        <taxon>Neodiplogasteridae</taxon>
        <taxon>Pristionchus</taxon>
    </lineage>
</organism>
<reference evidence="1" key="2">
    <citation type="submission" date="2022-06" db="UniProtKB">
        <authorList>
            <consortium name="EnsemblMetazoa"/>
        </authorList>
    </citation>
    <scope>IDENTIFICATION</scope>
    <source>
        <strain evidence="1">PS312</strain>
    </source>
</reference>
<evidence type="ECO:0000313" key="1">
    <source>
        <dbReference type="EnsemblMetazoa" id="PPA03568.1"/>
    </source>
</evidence>
<gene>
    <name evidence="1" type="primary">WBGene00093122</name>
</gene>
<dbReference type="AlphaFoldDB" id="A0A2A6BTG3"/>
<sequence length="75" mass="8582">MPFTYHIALVRGGSRGEASILALLFPSDHERARLLFLCRSLLGTEIIHPQKTRRRRASDFIALSNGRIHRWDGLL</sequence>
<evidence type="ECO:0000313" key="2">
    <source>
        <dbReference type="Proteomes" id="UP000005239"/>
    </source>
</evidence>